<evidence type="ECO:0000313" key="1">
    <source>
        <dbReference type="EMBL" id="KAK5601447.1"/>
    </source>
</evidence>
<evidence type="ECO:0000313" key="2">
    <source>
        <dbReference type="Proteomes" id="UP001311232"/>
    </source>
</evidence>
<keyword evidence="2" id="KW-1185">Reference proteome</keyword>
<proteinExistence type="predicted"/>
<protein>
    <submittedName>
        <fullName evidence="1">Uncharacterized protein</fullName>
    </submittedName>
</protein>
<accession>A0AAV9QYR0</accession>
<dbReference type="EMBL" id="JAHHUM010002680">
    <property type="protein sequence ID" value="KAK5601447.1"/>
    <property type="molecule type" value="Genomic_DNA"/>
</dbReference>
<gene>
    <name evidence="1" type="ORF">CRENBAI_026338</name>
</gene>
<reference evidence="1 2" key="1">
    <citation type="submission" date="2021-06" db="EMBL/GenBank/DDBJ databases">
        <authorList>
            <person name="Palmer J.M."/>
        </authorList>
    </citation>
    <scope>NUCLEOTIDE SEQUENCE [LARGE SCALE GENOMIC DNA]</scope>
    <source>
        <strain evidence="1 2">MEX-2019</strain>
        <tissue evidence="1">Muscle</tissue>
    </source>
</reference>
<dbReference type="AlphaFoldDB" id="A0AAV9QYR0"/>
<dbReference type="Proteomes" id="UP001311232">
    <property type="component" value="Unassembled WGS sequence"/>
</dbReference>
<comment type="caution">
    <text evidence="1">The sequence shown here is derived from an EMBL/GenBank/DDBJ whole genome shotgun (WGS) entry which is preliminary data.</text>
</comment>
<organism evidence="1 2">
    <name type="scientific">Crenichthys baileyi</name>
    <name type="common">White River springfish</name>
    <dbReference type="NCBI Taxonomy" id="28760"/>
    <lineage>
        <taxon>Eukaryota</taxon>
        <taxon>Metazoa</taxon>
        <taxon>Chordata</taxon>
        <taxon>Craniata</taxon>
        <taxon>Vertebrata</taxon>
        <taxon>Euteleostomi</taxon>
        <taxon>Actinopterygii</taxon>
        <taxon>Neopterygii</taxon>
        <taxon>Teleostei</taxon>
        <taxon>Neoteleostei</taxon>
        <taxon>Acanthomorphata</taxon>
        <taxon>Ovalentaria</taxon>
        <taxon>Atherinomorphae</taxon>
        <taxon>Cyprinodontiformes</taxon>
        <taxon>Goodeidae</taxon>
        <taxon>Crenichthys</taxon>
    </lineage>
</organism>
<name>A0AAV9QYR0_9TELE</name>
<sequence length="148" mass="16617">MLSRKGLETSREQEFFSLRPKHLFSPSPLVNDGVTAVICKDNLFIVVHIFPRITVTVFHLLTNHCITHTVLDYSHQQVSVEIIAVHLQILLLIFGEKGVQKIFPLAITPLTSSRFPFISVSSVSHTGQRHNTSVLLAVQLPLNCLDRP</sequence>